<dbReference type="PROSITE" id="PS51831">
    <property type="entry name" value="HD"/>
    <property type="match status" value="1"/>
</dbReference>
<sequence length="277" mass="30752">MIRAIGNVGEAGGVSDVRELERRIAELERRNRELTLLLESAREWQQEGELAPQTFSMSVIHSLVLALDSRDPYTAGHSSRVAIYSLWTARQLGMPEKECRAFHHIALMHDIGKIGVPDHVLLKDGALDDEEFRIMSSHTTIGARILSKMEPKERREAATAVAKYHHEKMDGTGYPEGLKGEQIPYLARIVAVADAFDAMTTDRPYSKGRSYFDGVQELIRCKGAHFDPAVVDAFAAVMEQRRYLAEAAELHVGDELLQGARGDGAGAEGTKRAELER</sequence>
<dbReference type="OrthoDB" id="9759601at2"/>
<dbReference type="Pfam" id="PF13487">
    <property type="entry name" value="HD_5"/>
    <property type="match status" value="1"/>
</dbReference>
<dbReference type="Gene3D" id="1.10.3210.10">
    <property type="entry name" value="Hypothetical protein af1432"/>
    <property type="match status" value="1"/>
</dbReference>
<evidence type="ECO:0000256" key="1">
    <source>
        <dbReference type="SAM" id="Coils"/>
    </source>
</evidence>
<reference evidence="4 5" key="1">
    <citation type="submission" date="2017-03" db="EMBL/GenBank/DDBJ databases">
        <title>Isolation of Levoglucosan Utilizing Bacteria.</title>
        <authorList>
            <person name="Arya A.S."/>
        </authorList>
    </citation>
    <scope>NUCLEOTIDE SEQUENCE [LARGE SCALE GENOMIC DNA]</scope>
    <source>
        <strain evidence="4 5">MEC069</strain>
    </source>
</reference>
<evidence type="ECO:0000259" key="2">
    <source>
        <dbReference type="PROSITE" id="PS51831"/>
    </source>
</evidence>
<dbReference type="PROSITE" id="PS51832">
    <property type="entry name" value="HD_GYP"/>
    <property type="match status" value="1"/>
</dbReference>
<dbReference type="CDD" id="cd00077">
    <property type="entry name" value="HDc"/>
    <property type="match status" value="1"/>
</dbReference>
<protein>
    <submittedName>
        <fullName evidence="4">Uncharacterized protein</fullName>
    </submittedName>
</protein>
<dbReference type="SMART" id="SM00471">
    <property type="entry name" value="HDc"/>
    <property type="match status" value="1"/>
</dbReference>
<dbReference type="PANTHER" id="PTHR45228:SF4">
    <property type="entry name" value="LIPOPROTEIN"/>
    <property type="match status" value="1"/>
</dbReference>
<dbReference type="InterPro" id="IPR037522">
    <property type="entry name" value="HD_GYP_dom"/>
</dbReference>
<dbReference type="InterPro" id="IPR006674">
    <property type="entry name" value="HD_domain"/>
</dbReference>
<name>A0A4Y8QAY5_9BACL</name>
<dbReference type="EMBL" id="MYFO01000002">
    <property type="protein sequence ID" value="TFE91409.1"/>
    <property type="molecule type" value="Genomic_DNA"/>
</dbReference>
<dbReference type="InterPro" id="IPR003607">
    <property type="entry name" value="HD/PDEase_dom"/>
</dbReference>
<proteinExistence type="predicted"/>
<gene>
    <name evidence="4" type="ORF">B5M42_02910</name>
</gene>
<dbReference type="PANTHER" id="PTHR45228">
    <property type="entry name" value="CYCLIC DI-GMP PHOSPHODIESTERASE TM_0186-RELATED"/>
    <property type="match status" value="1"/>
</dbReference>
<evidence type="ECO:0000259" key="3">
    <source>
        <dbReference type="PROSITE" id="PS51832"/>
    </source>
</evidence>
<dbReference type="InterPro" id="IPR052020">
    <property type="entry name" value="Cyclic_di-GMP/3'3'-cGAMP_PDE"/>
</dbReference>
<evidence type="ECO:0000313" key="4">
    <source>
        <dbReference type="EMBL" id="TFE91409.1"/>
    </source>
</evidence>
<evidence type="ECO:0000313" key="5">
    <source>
        <dbReference type="Proteomes" id="UP000298246"/>
    </source>
</evidence>
<keyword evidence="1" id="KW-0175">Coiled coil</keyword>
<accession>A0A4Y8QAY5</accession>
<dbReference type="AlphaFoldDB" id="A0A4Y8QAY5"/>
<feature type="coiled-coil region" evidence="1">
    <location>
        <begin position="17"/>
        <end position="47"/>
    </location>
</feature>
<feature type="domain" description="HD" evidence="2">
    <location>
        <begin position="74"/>
        <end position="199"/>
    </location>
</feature>
<dbReference type="SUPFAM" id="SSF109604">
    <property type="entry name" value="HD-domain/PDEase-like"/>
    <property type="match status" value="1"/>
</dbReference>
<feature type="domain" description="HD-GYP" evidence="3">
    <location>
        <begin position="52"/>
        <end position="250"/>
    </location>
</feature>
<organism evidence="4 5">
    <name type="scientific">Paenibacillus athensensis</name>
    <dbReference type="NCBI Taxonomy" id="1967502"/>
    <lineage>
        <taxon>Bacteria</taxon>
        <taxon>Bacillati</taxon>
        <taxon>Bacillota</taxon>
        <taxon>Bacilli</taxon>
        <taxon>Bacillales</taxon>
        <taxon>Paenibacillaceae</taxon>
        <taxon>Paenibacillus</taxon>
    </lineage>
</organism>
<comment type="caution">
    <text evidence="4">The sequence shown here is derived from an EMBL/GenBank/DDBJ whole genome shotgun (WGS) entry which is preliminary data.</text>
</comment>
<keyword evidence="5" id="KW-1185">Reference proteome</keyword>
<dbReference type="Proteomes" id="UP000298246">
    <property type="component" value="Unassembled WGS sequence"/>
</dbReference>